<dbReference type="Proteomes" id="UP000019384">
    <property type="component" value="Unassembled WGS sequence"/>
</dbReference>
<dbReference type="InterPro" id="IPR036259">
    <property type="entry name" value="MFS_trans_sf"/>
</dbReference>
<feature type="transmembrane region" description="Helical" evidence="7">
    <location>
        <begin position="204"/>
        <end position="224"/>
    </location>
</feature>
<evidence type="ECO:0000313" key="9">
    <source>
        <dbReference type="EMBL" id="CDK28694.1"/>
    </source>
</evidence>
<name>W6MPQ4_9ASCO</name>
<evidence type="ECO:0000256" key="1">
    <source>
        <dbReference type="ARBA" id="ARBA00004127"/>
    </source>
</evidence>
<feature type="transmembrane region" description="Helical" evidence="7">
    <location>
        <begin position="169"/>
        <end position="192"/>
    </location>
</feature>
<comment type="similarity">
    <text evidence="2">Belongs to the major facilitator superfamily.</text>
</comment>
<keyword evidence="4 7" id="KW-0812">Transmembrane</keyword>
<dbReference type="PANTHER" id="PTHR23501:SF191">
    <property type="entry name" value="VACUOLAR BASIC AMINO ACID TRANSPORTER 4"/>
    <property type="match status" value="1"/>
</dbReference>
<dbReference type="GO" id="GO:0015174">
    <property type="term" value="F:basic amino acid transmembrane transporter activity"/>
    <property type="evidence" value="ECO:0007669"/>
    <property type="project" value="TreeGrafter"/>
</dbReference>
<dbReference type="GeneID" id="34522072"/>
<keyword evidence="10" id="KW-1185">Reference proteome</keyword>
<keyword evidence="3" id="KW-0813">Transport</keyword>
<accession>W6MPQ4</accession>
<evidence type="ECO:0000313" key="10">
    <source>
        <dbReference type="Proteomes" id="UP000019384"/>
    </source>
</evidence>
<dbReference type="InterPro" id="IPR011701">
    <property type="entry name" value="MFS"/>
</dbReference>
<dbReference type="EMBL" id="HG793129">
    <property type="protein sequence ID" value="CDK28694.1"/>
    <property type="molecule type" value="Genomic_DNA"/>
</dbReference>
<dbReference type="RefSeq" id="XP_022460684.1">
    <property type="nucleotide sequence ID" value="XM_022601437.1"/>
</dbReference>
<protein>
    <recommendedName>
        <fullName evidence="8">Major facilitator superfamily (MFS) profile domain-containing protein</fullName>
    </recommendedName>
</protein>
<feature type="transmembrane region" description="Helical" evidence="7">
    <location>
        <begin position="346"/>
        <end position="366"/>
    </location>
</feature>
<keyword evidence="5 7" id="KW-1133">Transmembrane helix</keyword>
<feature type="transmembrane region" description="Helical" evidence="7">
    <location>
        <begin position="271"/>
        <end position="292"/>
    </location>
</feature>
<evidence type="ECO:0000256" key="2">
    <source>
        <dbReference type="ARBA" id="ARBA00008335"/>
    </source>
</evidence>
<comment type="subcellular location">
    <subcellularLocation>
        <location evidence="1">Endomembrane system</location>
        <topology evidence="1">Multi-pass membrane protein</topology>
    </subcellularLocation>
</comment>
<keyword evidence="6 7" id="KW-0472">Membrane</keyword>
<feature type="transmembrane region" description="Helical" evidence="7">
    <location>
        <begin position="230"/>
        <end position="250"/>
    </location>
</feature>
<dbReference type="STRING" id="1382522.W6MPQ4"/>
<dbReference type="AlphaFoldDB" id="W6MPQ4"/>
<feature type="transmembrane region" description="Helical" evidence="7">
    <location>
        <begin position="140"/>
        <end position="163"/>
    </location>
</feature>
<feature type="transmembrane region" description="Helical" evidence="7">
    <location>
        <begin position="550"/>
        <end position="568"/>
    </location>
</feature>
<gene>
    <name evidence="9" type="ORF">KUCA_T00004678001</name>
</gene>
<feature type="domain" description="Major facilitator superfamily (MFS) profile" evidence="8">
    <location>
        <begin position="75"/>
        <end position="573"/>
    </location>
</feature>
<proteinExistence type="inferred from homology"/>
<sequence length="580" mass="61716">MTGETDSLLDLKPAISPTYFNDPSTASAGVIANELAHDRDFVETTYGAIDEDLESQEDIDDSDGFAVSKDKLFYICCSVYLGSYLSALDATVVTTLLPVISSDLGALEKSSWIATSYLLSCATFQPLFGKLSDIFGRKPMILLCDTCFVVGCYMCATSTSLIPLVLGRFITGIGGGGISTLSTITMSDLISLRKRGLFQGVANVFYGLGAASGGVIGGLVADHWGWRYVFYLQIPLAFASAAMIYIHLELPEGSAGLGVQGSGIWGKLKQIDYLGSVLLVSGLTGIMCAAAFGGHEIPFQSPVFVALCVISGALLIGFGLVEAYVSPEPVIPVRLLGIRTVLTSSLANWFGTMGLFSVMYYVPLWFSTVLGLSATENGLRTVPNCIITAGASVGAGMYMRMTGKYLAMARITGLLLVIGAVQLWFLKPNVSTWRQYIILSVPGAGYSMMLTVTLLALIASVDVKHQASTTSIQYCFRSTGSTLGVTVASALFQHTLGAKVKSLVAAAAPDALAGAEVVKRALESPDYLKVAPEWAKAPLLESYDAAGHSVFYFSAVILVLGYLCVFFMQESKLHNSVKRT</sequence>
<dbReference type="Gene3D" id="1.20.1250.20">
    <property type="entry name" value="MFS general substrate transporter like domains"/>
    <property type="match status" value="2"/>
</dbReference>
<dbReference type="Pfam" id="PF07690">
    <property type="entry name" value="MFS_1"/>
    <property type="match status" value="1"/>
</dbReference>
<dbReference type="OrthoDB" id="3437016at2759"/>
<reference evidence="9" key="2">
    <citation type="submission" date="2014-02" db="EMBL/GenBank/DDBJ databases">
        <title>Complete DNA sequence of /Kuraishia capsulata/ illustrates novel genomic features among budding yeasts (/Saccharomycotina/).</title>
        <authorList>
            <person name="Morales L."/>
            <person name="Noel B."/>
            <person name="Porcel B."/>
            <person name="Marcet-Houben M."/>
            <person name="Hullo M-F."/>
            <person name="Sacerdot C."/>
            <person name="Tekaia F."/>
            <person name="Leh-Louis V."/>
            <person name="Despons L."/>
            <person name="Khanna V."/>
            <person name="Aury J-M."/>
            <person name="Barbe V."/>
            <person name="Couloux A."/>
            <person name="Labadie K."/>
            <person name="Pelletier E."/>
            <person name="Souciet J-L."/>
            <person name="Boekhout T."/>
            <person name="Gabaldon T."/>
            <person name="Wincker P."/>
            <person name="Dujon B."/>
        </authorList>
    </citation>
    <scope>NUCLEOTIDE SEQUENCE</scope>
    <source>
        <strain evidence="9">CBS 1993</strain>
    </source>
</reference>
<reference evidence="9" key="1">
    <citation type="submission" date="2013-12" db="EMBL/GenBank/DDBJ databases">
        <authorList>
            <person name="Genoscope - CEA"/>
        </authorList>
    </citation>
    <scope>NUCLEOTIDE SEQUENCE</scope>
    <source>
        <strain evidence="9">CBS 1993</strain>
    </source>
</reference>
<dbReference type="PROSITE" id="PS50850">
    <property type="entry name" value="MFS"/>
    <property type="match status" value="1"/>
</dbReference>
<evidence type="ECO:0000256" key="7">
    <source>
        <dbReference type="SAM" id="Phobius"/>
    </source>
</evidence>
<organism evidence="9 10">
    <name type="scientific">Kuraishia capsulata CBS 1993</name>
    <dbReference type="NCBI Taxonomy" id="1382522"/>
    <lineage>
        <taxon>Eukaryota</taxon>
        <taxon>Fungi</taxon>
        <taxon>Dikarya</taxon>
        <taxon>Ascomycota</taxon>
        <taxon>Saccharomycotina</taxon>
        <taxon>Pichiomycetes</taxon>
        <taxon>Pichiales</taxon>
        <taxon>Pichiaceae</taxon>
        <taxon>Kuraishia</taxon>
    </lineage>
</organism>
<evidence type="ECO:0000256" key="5">
    <source>
        <dbReference type="ARBA" id="ARBA00022989"/>
    </source>
</evidence>
<dbReference type="GO" id="GO:0012505">
    <property type="term" value="C:endomembrane system"/>
    <property type="evidence" value="ECO:0007669"/>
    <property type="project" value="UniProtKB-SubCell"/>
</dbReference>
<evidence type="ECO:0000259" key="8">
    <source>
        <dbReference type="PROSITE" id="PS50850"/>
    </source>
</evidence>
<feature type="transmembrane region" description="Helical" evidence="7">
    <location>
        <begin position="304"/>
        <end position="325"/>
    </location>
</feature>
<feature type="transmembrane region" description="Helical" evidence="7">
    <location>
        <begin position="437"/>
        <end position="462"/>
    </location>
</feature>
<dbReference type="GO" id="GO:0000329">
    <property type="term" value="C:fungal-type vacuole membrane"/>
    <property type="evidence" value="ECO:0007669"/>
    <property type="project" value="TreeGrafter"/>
</dbReference>
<dbReference type="InterPro" id="IPR020846">
    <property type="entry name" value="MFS_dom"/>
</dbReference>
<dbReference type="PANTHER" id="PTHR23501">
    <property type="entry name" value="MAJOR FACILITATOR SUPERFAMILY"/>
    <property type="match status" value="1"/>
</dbReference>
<dbReference type="HOGENOM" id="CLU_000960_22_3_1"/>
<dbReference type="SUPFAM" id="SSF103473">
    <property type="entry name" value="MFS general substrate transporter"/>
    <property type="match status" value="1"/>
</dbReference>
<evidence type="ECO:0000256" key="6">
    <source>
        <dbReference type="ARBA" id="ARBA00023136"/>
    </source>
</evidence>
<feature type="transmembrane region" description="Helical" evidence="7">
    <location>
        <begin position="405"/>
        <end position="425"/>
    </location>
</feature>
<evidence type="ECO:0000256" key="4">
    <source>
        <dbReference type="ARBA" id="ARBA00022692"/>
    </source>
</evidence>
<evidence type="ECO:0000256" key="3">
    <source>
        <dbReference type="ARBA" id="ARBA00022448"/>
    </source>
</evidence>